<protein>
    <submittedName>
        <fullName evidence="4">BZ3500_MvSof-1268-A1-R1_Chr4-1g06744 protein</fullName>
    </submittedName>
</protein>
<evidence type="ECO:0000256" key="3">
    <source>
        <dbReference type="SAM" id="Phobius"/>
    </source>
</evidence>
<keyword evidence="3" id="KW-0472">Membrane</keyword>
<dbReference type="GO" id="GO:0022857">
    <property type="term" value="F:transmembrane transporter activity"/>
    <property type="evidence" value="ECO:0007669"/>
    <property type="project" value="InterPro"/>
</dbReference>
<proteinExistence type="inferred from homology"/>
<dbReference type="EMBL" id="FMWP01000091">
    <property type="protein sequence ID" value="SCZ96811.1"/>
    <property type="molecule type" value="Genomic_DNA"/>
</dbReference>
<dbReference type="OrthoDB" id="2213137at2759"/>
<dbReference type="Gene3D" id="1.20.1250.20">
    <property type="entry name" value="MFS general substrate transporter like domains"/>
    <property type="match status" value="1"/>
</dbReference>
<gene>
    <name evidence="4" type="ORF">BZ3500_MVSOF-1268-A1-R1_CHR4-1G06744</name>
</gene>
<reference evidence="5" key="1">
    <citation type="submission" date="2016-10" db="EMBL/GenBank/DDBJ databases">
        <authorList>
            <person name="Jeantristanb JTB J.-T."/>
            <person name="Ricardo R."/>
        </authorList>
    </citation>
    <scope>NUCLEOTIDE SEQUENCE [LARGE SCALE GENOMIC DNA]</scope>
</reference>
<dbReference type="InterPro" id="IPR036259">
    <property type="entry name" value="MFS_trans_sf"/>
</dbReference>
<feature type="transmembrane region" description="Helical" evidence="3">
    <location>
        <begin position="309"/>
        <end position="333"/>
    </location>
</feature>
<dbReference type="GO" id="GO:0016020">
    <property type="term" value="C:membrane"/>
    <property type="evidence" value="ECO:0007669"/>
    <property type="project" value="UniProtKB-SubCell"/>
</dbReference>
<dbReference type="Pfam" id="PF07690">
    <property type="entry name" value="MFS_1"/>
    <property type="match status" value="1"/>
</dbReference>
<comment type="similarity">
    <text evidence="2">Belongs to the major facilitator superfamily. Monocarboxylate porter (TC 2.A.1.13) family.</text>
</comment>
<evidence type="ECO:0000256" key="2">
    <source>
        <dbReference type="ARBA" id="ARBA00006727"/>
    </source>
</evidence>
<comment type="subcellular location">
    <subcellularLocation>
        <location evidence="1">Membrane</location>
        <topology evidence="1">Multi-pass membrane protein</topology>
    </subcellularLocation>
</comment>
<dbReference type="STRING" id="289078.A0A2X0LKI4"/>
<name>A0A2X0LKI4_9BASI</name>
<evidence type="ECO:0000256" key="1">
    <source>
        <dbReference type="ARBA" id="ARBA00004141"/>
    </source>
</evidence>
<dbReference type="PANTHER" id="PTHR11360:SF305">
    <property type="entry name" value="MAJOR FACILITATOR SUPERFAMILY (MFS) PROFILE DOMAIN-CONTAINING PROTEIN"/>
    <property type="match status" value="1"/>
</dbReference>
<evidence type="ECO:0000313" key="4">
    <source>
        <dbReference type="EMBL" id="SCZ96811.1"/>
    </source>
</evidence>
<accession>A0A2X0LKI4</accession>
<dbReference type="InterPro" id="IPR050327">
    <property type="entry name" value="Proton-linked_MCT"/>
</dbReference>
<evidence type="ECO:0000313" key="5">
    <source>
        <dbReference type="Proteomes" id="UP000249723"/>
    </source>
</evidence>
<dbReference type="Proteomes" id="UP000249723">
    <property type="component" value="Unassembled WGS sequence"/>
</dbReference>
<dbReference type="InterPro" id="IPR011701">
    <property type="entry name" value="MFS"/>
</dbReference>
<organism evidence="4 5">
    <name type="scientific">Microbotryum saponariae</name>
    <dbReference type="NCBI Taxonomy" id="289078"/>
    <lineage>
        <taxon>Eukaryota</taxon>
        <taxon>Fungi</taxon>
        <taxon>Dikarya</taxon>
        <taxon>Basidiomycota</taxon>
        <taxon>Pucciniomycotina</taxon>
        <taxon>Microbotryomycetes</taxon>
        <taxon>Microbotryales</taxon>
        <taxon>Microbotryaceae</taxon>
        <taxon>Microbotryum</taxon>
    </lineage>
</organism>
<sequence>MENPFARVKGVVLDAKLGIRFGGFRIDPSLPHVHSMSTRTTTTTLSMEGIELSRFSSPASTHLPSGAMTQSEMEQPVPSLASTTNDVLDTAASHGAALELDGSGTGKERFEALDSYPDGGLEAWLQVFYCAACMSVCVGGQGVMQEALKDLGPSVSWIGSIQAAFAIPIMRLVGAYGPRKVAIVGAFIASSGPFLASFCSKSFTGLLITEGLIFGIGQSLIFFPAATLPSSYFQKRRHMATGLTYAGGRIGGAGFSLLSSVLLRRWGVAWSLSSRLPTKPLRGGGPAVDWSVSRPSLFSQLIGDGKAGYILAAAGGAGAGYAAFRPAIFYAGALARTPNSNRKEIFWVCSLGSVFACGLMCCVRVIESKDLKKRV</sequence>
<dbReference type="SUPFAM" id="SSF103473">
    <property type="entry name" value="MFS general substrate transporter"/>
    <property type="match status" value="1"/>
</dbReference>
<feature type="transmembrane region" description="Helical" evidence="3">
    <location>
        <begin position="204"/>
        <end position="228"/>
    </location>
</feature>
<keyword evidence="5" id="KW-1185">Reference proteome</keyword>
<feature type="transmembrane region" description="Helical" evidence="3">
    <location>
        <begin position="345"/>
        <end position="366"/>
    </location>
</feature>
<dbReference type="AlphaFoldDB" id="A0A2X0LKI4"/>
<keyword evidence="3" id="KW-1133">Transmembrane helix</keyword>
<dbReference type="PANTHER" id="PTHR11360">
    <property type="entry name" value="MONOCARBOXYLATE TRANSPORTER"/>
    <property type="match status" value="1"/>
</dbReference>
<keyword evidence="3" id="KW-0812">Transmembrane</keyword>